<sequence length="130" mass="14769">MIKKFNDLLKMTNEHTQPQRLIFLFAHAEAKNSKKSKQHQQGTISPIMCVDKLPEELNDFAALMKEADAIDTHWNFIFIASVSGENGETPTTEHAGPYLNKMAHDIETGNDVGRYIIFDRDENLIELASH</sequence>
<organism evidence="1 2">
    <name type="scientific">Shewanella surugensis</name>
    <dbReference type="NCBI Taxonomy" id="212020"/>
    <lineage>
        <taxon>Bacteria</taxon>
        <taxon>Pseudomonadati</taxon>
        <taxon>Pseudomonadota</taxon>
        <taxon>Gammaproteobacteria</taxon>
        <taxon>Alteromonadales</taxon>
        <taxon>Shewanellaceae</taxon>
        <taxon>Shewanella</taxon>
    </lineage>
</organism>
<accession>A0ABT0LH96</accession>
<keyword evidence="2" id="KW-1185">Reference proteome</keyword>
<reference evidence="1 2" key="1">
    <citation type="submission" date="2022-01" db="EMBL/GenBank/DDBJ databases">
        <title>Whole genome-based taxonomy of the Shewanellaceae.</title>
        <authorList>
            <person name="Martin-Rodriguez A.J."/>
        </authorList>
    </citation>
    <scope>NUCLEOTIDE SEQUENCE [LARGE SCALE GENOMIC DNA]</scope>
    <source>
        <strain evidence="1 2">DSM 17177</strain>
    </source>
</reference>
<comment type="caution">
    <text evidence="1">The sequence shown here is derived from an EMBL/GenBank/DDBJ whole genome shotgun (WGS) entry which is preliminary data.</text>
</comment>
<name>A0ABT0LH96_9GAMM</name>
<dbReference type="EMBL" id="JAKIKS010000126">
    <property type="protein sequence ID" value="MCL1127076.1"/>
    <property type="molecule type" value="Genomic_DNA"/>
</dbReference>
<proteinExistence type="predicted"/>
<protein>
    <submittedName>
        <fullName evidence="1">Ribonucleotide reductase subunit alpha</fullName>
    </submittedName>
</protein>
<evidence type="ECO:0000313" key="2">
    <source>
        <dbReference type="Proteomes" id="UP001203423"/>
    </source>
</evidence>
<evidence type="ECO:0000313" key="1">
    <source>
        <dbReference type="EMBL" id="MCL1127076.1"/>
    </source>
</evidence>
<dbReference type="RefSeq" id="WP_248942483.1">
    <property type="nucleotide sequence ID" value="NZ_JAKIKS010000126.1"/>
</dbReference>
<dbReference type="Proteomes" id="UP001203423">
    <property type="component" value="Unassembled WGS sequence"/>
</dbReference>
<gene>
    <name evidence="1" type="ORF">L2764_21995</name>
</gene>